<organism evidence="1 2">
    <name type="scientific">Pricia antarctica</name>
    <dbReference type="NCBI Taxonomy" id="641691"/>
    <lineage>
        <taxon>Bacteria</taxon>
        <taxon>Pseudomonadati</taxon>
        <taxon>Bacteroidota</taxon>
        <taxon>Flavobacteriia</taxon>
        <taxon>Flavobacteriales</taxon>
        <taxon>Flavobacteriaceae</taxon>
        <taxon>Pricia</taxon>
    </lineage>
</organism>
<evidence type="ECO:0000313" key="1">
    <source>
        <dbReference type="EMBL" id="SDE44401.1"/>
    </source>
</evidence>
<name>A0A1G7CYQ5_9FLAO</name>
<accession>A0A1G7CYQ5</accession>
<dbReference type="Proteomes" id="UP000199109">
    <property type="component" value="Unassembled WGS sequence"/>
</dbReference>
<evidence type="ECO:0008006" key="3">
    <source>
        <dbReference type="Google" id="ProtNLM"/>
    </source>
</evidence>
<dbReference type="EMBL" id="FNAO01000005">
    <property type="protein sequence ID" value="SDE44401.1"/>
    <property type="molecule type" value="Genomic_DNA"/>
</dbReference>
<dbReference type="AlphaFoldDB" id="A0A1G7CYQ5"/>
<keyword evidence="2" id="KW-1185">Reference proteome</keyword>
<reference evidence="1 2" key="1">
    <citation type="submission" date="2016-10" db="EMBL/GenBank/DDBJ databases">
        <authorList>
            <person name="de Groot N.N."/>
        </authorList>
    </citation>
    <scope>NUCLEOTIDE SEQUENCE [LARGE SCALE GENOMIC DNA]</scope>
    <source>
        <strain evidence="1 2">DSM 23421</strain>
    </source>
</reference>
<gene>
    <name evidence="1" type="ORF">SAMN05421636_10588</name>
</gene>
<sequence length="89" mass="10280">MVNSHADQELKVEFSKDYLKKLLGNIALFHDDPDNGIIAAVNEFQQKTKINLLVMVQNKHTFMERLFIEPVIKKIGFHITVPFMVTPQL</sequence>
<dbReference type="STRING" id="641691.SAMN05421636_10588"/>
<dbReference type="SUPFAM" id="SSF52402">
    <property type="entry name" value="Adenine nucleotide alpha hydrolases-like"/>
    <property type="match status" value="1"/>
</dbReference>
<protein>
    <recommendedName>
        <fullName evidence="3">Universal stress protein family protein</fullName>
    </recommendedName>
</protein>
<proteinExistence type="predicted"/>
<evidence type="ECO:0000313" key="2">
    <source>
        <dbReference type="Proteomes" id="UP000199109"/>
    </source>
</evidence>